<feature type="region of interest" description="Disordered" evidence="1">
    <location>
        <begin position="1"/>
        <end position="34"/>
    </location>
</feature>
<evidence type="ECO:0000256" key="1">
    <source>
        <dbReference type="SAM" id="MobiDB-lite"/>
    </source>
</evidence>
<evidence type="ECO:0000313" key="2">
    <source>
        <dbReference type="EMBL" id="EJK52963.1"/>
    </source>
</evidence>
<accession>K0RGU8</accession>
<keyword evidence="3" id="KW-1185">Reference proteome</keyword>
<comment type="caution">
    <text evidence="2">The sequence shown here is derived from an EMBL/GenBank/DDBJ whole genome shotgun (WGS) entry which is preliminary data.</text>
</comment>
<reference evidence="2 3" key="1">
    <citation type="journal article" date="2012" name="Genome Biol.">
        <title>Genome and low-iron response of an oceanic diatom adapted to chronic iron limitation.</title>
        <authorList>
            <person name="Lommer M."/>
            <person name="Specht M."/>
            <person name="Roy A.S."/>
            <person name="Kraemer L."/>
            <person name="Andreson R."/>
            <person name="Gutowska M.A."/>
            <person name="Wolf J."/>
            <person name="Bergner S.V."/>
            <person name="Schilhabel M.B."/>
            <person name="Klostermeier U.C."/>
            <person name="Beiko R.G."/>
            <person name="Rosenstiel P."/>
            <person name="Hippler M."/>
            <person name="Laroche J."/>
        </authorList>
    </citation>
    <scope>NUCLEOTIDE SEQUENCE [LARGE SCALE GENOMIC DNA]</scope>
    <source>
        <strain evidence="2 3">CCMP1005</strain>
    </source>
</reference>
<gene>
    <name evidence="2" type="ORF">THAOC_27688</name>
</gene>
<dbReference type="AlphaFoldDB" id="K0RGU8"/>
<feature type="compositionally biased region" description="Polar residues" evidence="1">
    <location>
        <begin position="86"/>
        <end position="99"/>
    </location>
</feature>
<sequence length="126" mass="13227">MVAEPRGVVETPASTDVRANPSGRRDGNLGGARQEALDREISKGMHGIEKGAAATIRTDGGADGGGVRGTEPALEKQRAGKDARAYNNQPDAGFVSNSNHRGFQLSESLTCLAGRLGFETRPSRVH</sequence>
<dbReference type="EMBL" id="AGNL01038834">
    <property type="protein sequence ID" value="EJK52963.1"/>
    <property type="molecule type" value="Genomic_DNA"/>
</dbReference>
<protein>
    <submittedName>
        <fullName evidence="2">Uncharacterized protein</fullName>
    </submittedName>
</protein>
<proteinExistence type="predicted"/>
<evidence type="ECO:0000313" key="3">
    <source>
        <dbReference type="Proteomes" id="UP000266841"/>
    </source>
</evidence>
<name>K0RGU8_THAOC</name>
<feature type="compositionally biased region" description="Basic and acidic residues" evidence="1">
    <location>
        <begin position="73"/>
        <end position="84"/>
    </location>
</feature>
<feature type="region of interest" description="Disordered" evidence="1">
    <location>
        <begin position="56"/>
        <end position="99"/>
    </location>
</feature>
<organism evidence="2 3">
    <name type="scientific">Thalassiosira oceanica</name>
    <name type="common">Marine diatom</name>
    <dbReference type="NCBI Taxonomy" id="159749"/>
    <lineage>
        <taxon>Eukaryota</taxon>
        <taxon>Sar</taxon>
        <taxon>Stramenopiles</taxon>
        <taxon>Ochrophyta</taxon>
        <taxon>Bacillariophyta</taxon>
        <taxon>Coscinodiscophyceae</taxon>
        <taxon>Thalassiosirophycidae</taxon>
        <taxon>Thalassiosirales</taxon>
        <taxon>Thalassiosiraceae</taxon>
        <taxon>Thalassiosira</taxon>
    </lineage>
</organism>
<dbReference type="Proteomes" id="UP000266841">
    <property type="component" value="Unassembled WGS sequence"/>
</dbReference>